<name>F0SQL2_RUBBR</name>
<keyword evidence="2" id="KW-1185">Reference proteome</keyword>
<gene>
    <name evidence="1" type="ordered locus">Plabr_0359</name>
</gene>
<dbReference type="STRING" id="756272.Plabr_0359"/>
<dbReference type="KEGG" id="pbs:Plabr_0359"/>
<dbReference type="HOGENOM" id="CLU_2737558_0_0_0"/>
<dbReference type="Proteomes" id="UP000006860">
    <property type="component" value="Chromosome"/>
</dbReference>
<proteinExistence type="predicted"/>
<protein>
    <submittedName>
        <fullName evidence="1">Uncharacterized protein</fullName>
    </submittedName>
</protein>
<reference evidence="2" key="1">
    <citation type="submission" date="2011-02" db="EMBL/GenBank/DDBJ databases">
        <title>The complete genome of Planctomyces brasiliensis DSM 5305.</title>
        <authorList>
            <person name="Lucas S."/>
            <person name="Copeland A."/>
            <person name="Lapidus A."/>
            <person name="Bruce D."/>
            <person name="Goodwin L."/>
            <person name="Pitluck S."/>
            <person name="Kyrpides N."/>
            <person name="Mavromatis K."/>
            <person name="Pagani I."/>
            <person name="Ivanova N."/>
            <person name="Ovchinnikova G."/>
            <person name="Lu M."/>
            <person name="Detter J.C."/>
            <person name="Han C."/>
            <person name="Land M."/>
            <person name="Hauser L."/>
            <person name="Markowitz V."/>
            <person name="Cheng J.-F."/>
            <person name="Hugenholtz P."/>
            <person name="Woyke T."/>
            <person name="Wu D."/>
            <person name="Tindall B."/>
            <person name="Pomrenke H.G."/>
            <person name="Brambilla E."/>
            <person name="Klenk H.-P."/>
            <person name="Eisen J.A."/>
        </authorList>
    </citation>
    <scope>NUCLEOTIDE SEQUENCE [LARGE SCALE GENOMIC DNA]</scope>
    <source>
        <strain evidence="2">ATCC 49424 / DSM 5305 / JCM 21570 / NBRC 103401 / IFAM 1448</strain>
    </source>
</reference>
<evidence type="ECO:0000313" key="2">
    <source>
        <dbReference type="Proteomes" id="UP000006860"/>
    </source>
</evidence>
<dbReference type="EMBL" id="CP002546">
    <property type="protein sequence ID" value="ADY57987.1"/>
    <property type="molecule type" value="Genomic_DNA"/>
</dbReference>
<evidence type="ECO:0000313" key="1">
    <source>
        <dbReference type="EMBL" id="ADY57987.1"/>
    </source>
</evidence>
<organism evidence="1 2">
    <name type="scientific">Rubinisphaera brasiliensis (strain ATCC 49424 / DSM 5305 / JCM 21570 / IAM 15109 / NBRC 103401 / IFAM 1448)</name>
    <name type="common">Planctomyces brasiliensis</name>
    <dbReference type="NCBI Taxonomy" id="756272"/>
    <lineage>
        <taxon>Bacteria</taxon>
        <taxon>Pseudomonadati</taxon>
        <taxon>Planctomycetota</taxon>
        <taxon>Planctomycetia</taxon>
        <taxon>Planctomycetales</taxon>
        <taxon>Planctomycetaceae</taxon>
        <taxon>Rubinisphaera</taxon>
    </lineage>
</organism>
<dbReference type="AlphaFoldDB" id="F0SQL2"/>
<sequence>MVFLWLKPADKRFVLFAWKDMTNVLWSRQEDASRKRWHKPSKDARLMASLVSHFQGRSNFAGVSCPRRIFR</sequence>
<accession>F0SQL2</accession>